<dbReference type="EMBL" id="KX231828">
    <property type="protein sequence ID" value="ANN86120.1"/>
    <property type="molecule type" value="Genomic_DNA"/>
</dbReference>
<gene>
    <name evidence="2" type="ORF">BI096_gp12</name>
</gene>
<proteinExistence type="predicted"/>
<accession>A0A193GYY8</accession>
<reference evidence="2 3" key="1">
    <citation type="submission" date="2016-05" db="EMBL/GenBank/DDBJ databases">
        <authorList>
            <person name="Lavstsen T."/>
            <person name="Jespersen J.S."/>
        </authorList>
    </citation>
    <scope>NUCLEOTIDE SEQUENCE [LARGE SCALE GENOMIC DNA]</scope>
</reference>
<organism evidence="2 3">
    <name type="scientific">Enterobacter phage Arya</name>
    <dbReference type="NCBI Taxonomy" id="1864622"/>
    <lineage>
        <taxon>Viruses</taxon>
        <taxon>Duplodnaviria</taxon>
        <taxon>Heunggongvirae</taxon>
        <taxon>Uroviricota</taxon>
        <taxon>Caudoviricetes</taxon>
        <taxon>Iiscvirinae</taxon>
        <taxon>Aryavirus</taxon>
        <taxon>Aryavirus arya</taxon>
    </lineage>
</organism>
<dbReference type="Proteomes" id="UP000201689">
    <property type="component" value="Segment"/>
</dbReference>
<dbReference type="InterPro" id="IPR007048">
    <property type="entry name" value="IraD/Gp25-like"/>
</dbReference>
<dbReference type="OrthoDB" id="15570at10239"/>
<protein>
    <submittedName>
        <fullName evidence="2">Putative baseplate assembly protein W</fullName>
    </submittedName>
</protein>
<reference evidence="2 3" key="2">
    <citation type="submission" date="2016-07" db="EMBL/GenBank/DDBJ databases">
        <title>Whole genome sequeicing and characterization of Enterobacter phage Arya isolated from the termite gut.</title>
        <authorList>
            <person name="Tikhe C."/>
            <person name="Husseneder C."/>
        </authorList>
    </citation>
    <scope>NUCLEOTIDE SEQUENCE [LARGE SCALE GENOMIC DNA]</scope>
</reference>
<dbReference type="SUPFAM" id="SSF160719">
    <property type="entry name" value="gpW/gp25-like"/>
    <property type="match status" value="1"/>
</dbReference>
<dbReference type="GeneID" id="29064919"/>
<dbReference type="KEGG" id="vg:29064919"/>
<sequence length="112" mass="12063">MNGTDATTGKPLDGLAHLQQSIKDILTTPIGSRVMRRDYGSRLPRLIDAPMNRATLIDLYAATAEALATWEPRFSVQQVVAVSAAPGRVELEVTGEYLPDGQQVTIDGIVVT</sequence>
<keyword evidence="3" id="KW-1185">Reference proteome</keyword>
<evidence type="ECO:0000259" key="1">
    <source>
        <dbReference type="Pfam" id="PF04965"/>
    </source>
</evidence>
<evidence type="ECO:0000313" key="3">
    <source>
        <dbReference type="Proteomes" id="UP000201689"/>
    </source>
</evidence>
<name>A0A193GYY8_9CAUD</name>
<dbReference type="Pfam" id="PF04965">
    <property type="entry name" value="GPW_gp25"/>
    <property type="match status" value="1"/>
</dbReference>
<feature type="domain" description="IraD/Gp25-like" evidence="1">
    <location>
        <begin position="14"/>
        <end position="96"/>
    </location>
</feature>
<dbReference type="RefSeq" id="YP_009284276.1">
    <property type="nucleotide sequence ID" value="NC_031048.1"/>
</dbReference>
<evidence type="ECO:0000313" key="2">
    <source>
        <dbReference type="EMBL" id="ANN86120.1"/>
    </source>
</evidence>
<dbReference type="Gene3D" id="3.10.450.40">
    <property type="match status" value="1"/>
</dbReference>